<dbReference type="PANTHER" id="PTHR16861:SF4">
    <property type="entry name" value="SH3 DOMAIN PROTEIN (AFU_ORTHOLOGUE AFUA_1G13610)"/>
    <property type="match status" value="1"/>
</dbReference>
<evidence type="ECO:0000313" key="4">
    <source>
        <dbReference type="Proteomes" id="UP000813461"/>
    </source>
</evidence>
<evidence type="ECO:0000256" key="1">
    <source>
        <dbReference type="SAM" id="MobiDB-lite"/>
    </source>
</evidence>
<feature type="transmembrane region" description="Helical" evidence="2">
    <location>
        <begin position="142"/>
        <end position="165"/>
    </location>
</feature>
<keyword evidence="2" id="KW-0812">Transmembrane</keyword>
<sequence length="218" mass="23535">MTENYREYMFTSNATDFYCCNPGDVCWTTPSVCAGDGSTFTCSRGSNTWCCLKDQEICTQLSGQINICYSSAKNPLQNTSATLLNQTYSSLSAAQPSASYYSFDPAVVISQTVPTPTQPTPATSSSALSSEKPSSNQISGGAIAGIVIGVVAVIAIAGLAAVLFLRSKKKKISLSEKSTMSRNDRRPVEEIRTYPDNTPQEMQANPIKPVELPDRRMQ</sequence>
<evidence type="ECO:0000256" key="2">
    <source>
        <dbReference type="SAM" id="Phobius"/>
    </source>
</evidence>
<dbReference type="EMBL" id="JAGMVJ010000003">
    <property type="protein sequence ID" value="KAH7092494.1"/>
    <property type="molecule type" value="Genomic_DNA"/>
</dbReference>
<dbReference type="OrthoDB" id="3945612at2759"/>
<keyword evidence="2" id="KW-0472">Membrane</keyword>
<feature type="region of interest" description="Disordered" evidence="1">
    <location>
        <begin position="174"/>
        <end position="218"/>
    </location>
</feature>
<feature type="region of interest" description="Disordered" evidence="1">
    <location>
        <begin position="112"/>
        <end position="134"/>
    </location>
</feature>
<dbReference type="Proteomes" id="UP000813461">
    <property type="component" value="Unassembled WGS sequence"/>
</dbReference>
<keyword evidence="2" id="KW-1133">Transmembrane helix</keyword>
<comment type="caution">
    <text evidence="3">The sequence shown here is derived from an EMBL/GenBank/DDBJ whole genome shotgun (WGS) entry which is preliminary data.</text>
</comment>
<name>A0A8K0W2Y1_9PLEO</name>
<proteinExistence type="predicted"/>
<gene>
    <name evidence="3" type="ORF">FB567DRAFT_545640</name>
</gene>
<feature type="compositionally biased region" description="Basic and acidic residues" evidence="1">
    <location>
        <begin position="182"/>
        <end position="193"/>
    </location>
</feature>
<reference evidence="3" key="1">
    <citation type="journal article" date="2021" name="Nat. Commun.">
        <title>Genetic determinants of endophytism in the Arabidopsis root mycobiome.</title>
        <authorList>
            <person name="Mesny F."/>
            <person name="Miyauchi S."/>
            <person name="Thiergart T."/>
            <person name="Pickel B."/>
            <person name="Atanasova L."/>
            <person name="Karlsson M."/>
            <person name="Huettel B."/>
            <person name="Barry K.W."/>
            <person name="Haridas S."/>
            <person name="Chen C."/>
            <person name="Bauer D."/>
            <person name="Andreopoulos W."/>
            <person name="Pangilinan J."/>
            <person name="LaButti K."/>
            <person name="Riley R."/>
            <person name="Lipzen A."/>
            <person name="Clum A."/>
            <person name="Drula E."/>
            <person name="Henrissat B."/>
            <person name="Kohler A."/>
            <person name="Grigoriev I.V."/>
            <person name="Martin F.M."/>
            <person name="Hacquard S."/>
        </authorList>
    </citation>
    <scope>NUCLEOTIDE SEQUENCE</scope>
    <source>
        <strain evidence="3">MPI-SDFR-AT-0120</strain>
    </source>
</reference>
<protein>
    <submittedName>
        <fullName evidence="3">Uncharacterized protein</fullName>
    </submittedName>
</protein>
<evidence type="ECO:0000313" key="3">
    <source>
        <dbReference type="EMBL" id="KAH7092494.1"/>
    </source>
</evidence>
<keyword evidence="4" id="KW-1185">Reference proteome</keyword>
<dbReference type="CDD" id="cd12087">
    <property type="entry name" value="TM_EGFR-like"/>
    <property type="match status" value="1"/>
</dbReference>
<organism evidence="3 4">
    <name type="scientific">Paraphoma chrysanthemicola</name>
    <dbReference type="NCBI Taxonomy" id="798071"/>
    <lineage>
        <taxon>Eukaryota</taxon>
        <taxon>Fungi</taxon>
        <taxon>Dikarya</taxon>
        <taxon>Ascomycota</taxon>
        <taxon>Pezizomycotina</taxon>
        <taxon>Dothideomycetes</taxon>
        <taxon>Pleosporomycetidae</taxon>
        <taxon>Pleosporales</taxon>
        <taxon>Pleosporineae</taxon>
        <taxon>Phaeosphaeriaceae</taxon>
        <taxon>Paraphoma</taxon>
    </lineage>
</organism>
<dbReference type="AlphaFoldDB" id="A0A8K0W2Y1"/>
<dbReference type="PANTHER" id="PTHR16861">
    <property type="entry name" value="GLYCOPROTEIN 38"/>
    <property type="match status" value="1"/>
</dbReference>
<accession>A0A8K0W2Y1</accession>